<sequence length="368" mass="41917">MKRSNSEAVHNPKRTKIEEPLRPTTPFSVRLLVRKELTDLWTERTTSLHAGRNVINNVENTLVHSVPDNYFAVEVVNNSGREASAEILIEGRSTITTNGSKYSASLGIGGTHRCDCFQVNGVKFPIKFNKSITTNERSDRNVILDPEELDKIGTIKITIWYSRCTSTRKEAYIAEAPETLPTSKTIMDEKTKFAGVHCGTGQLIRTNHKYINISNVIFEEKAAQFLIVYRDTTGFIHEKQLEKWNGCDFSGFSIFSDEPDSGVIDISDDENEEEDNSVQDEFNKRIEAIDNISKWSPKQLLHWVKMKEDIKETQMCFKRKNINGKMFTLMKEEDFIKVIGVQKDEAEKIISLREELITSGGKPVVEDE</sequence>
<organism evidence="1 2">
    <name type="scientific">Acrasis kona</name>
    <dbReference type="NCBI Taxonomy" id="1008807"/>
    <lineage>
        <taxon>Eukaryota</taxon>
        <taxon>Discoba</taxon>
        <taxon>Heterolobosea</taxon>
        <taxon>Tetramitia</taxon>
        <taxon>Eutetramitia</taxon>
        <taxon>Acrasidae</taxon>
        <taxon>Acrasis</taxon>
    </lineage>
</organism>
<accession>A0AAW2Z645</accession>
<comment type="caution">
    <text evidence="1">The sequence shown here is derived from an EMBL/GenBank/DDBJ whole genome shotgun (WGS) entry which is preliminary data.</text>
</comment>
<evidence type="ECO:0000313" key="2">
    <source>
        <dbReference type="Proteomes" id="UP001431209"/>
    </source>
</evidence>
<reference evidence="1 2" key="1">
    <citation type="submission" date="2024-03" db="EMBL/GenBank/DDBJ databases">
        <title>The Acrasis kona genome and developmental transcriptomes reveal deep origins of eukaryotic multicellular pathways.</title>
        <authorList>
            <person name="Sheikh S."/>
            <person name="Fu C.-J."/>
            <person name="Brown M.W."/>
            <person name="Baldauf S.L."/>
        </authorList>
    </citation>
    <scope>NUCLEOTIDE SEQUENCE [LARGE SCALE GENOMIC DNA]</scope>
    <source>
        <strain evidence="1 2">ATCC MYA-3509</strain>
    </source>
</reference>
<evidence type="ECO:0000313" key="1">
    <source>
        <dbReference type="EMBL" id="KAL0484132.1"/>
    </source>
</evidence>
<keyword evidence="2" id="KW-1185">Reference proteome</keyword>
<dbReference type="InterPro" id="IPR013761">
    <property type="entry name" value="SAM/pointed_sf"/>
</dbReference>
<protein>
    <submittedName>
        <fullName evidence="1">L3MBTL4</fullName>
    </submittedName>
</protein>
<name>A0AAW2Z645_9EUKA</name>
<gene>
    <name evidence="1" type="ORF">AKO1_004924</name>
</gene>
<dbReference type="EMBL" id="JAOPGA020001024">
    <property type="protein sequence ID" value="KAL0484132.1"/>
    <property type="molecule type" value="Genomic_DNA"/>
</dbReference>
<dbReference type="Proteomes" id="UP001431209">
    <property type="component" value="Unassembled WGS sequence"/>
</dbReference>
<dbReference type="SUPFAM" id="SSF47769">
    <property type="entry name" value="SAM/Pointed domain"/>
    <property type="match status" value="1"/>
</dbReference>
<proteinExistence type="predicted"/>
<dbReference type="AlphaFoldDB" id="A0AAW2Z645"/>
<dbReference type="Gene3D" id="1.10.150.50">
    <property type="entry name" value="Transcription Factor, Ets-1"/>
    <property type="match status" value="1"/>
</dbReference>